<accession>A0AAV9GK39</accession>
<evidence type="ECO:0000256" key="1">
    <source>
        <dbReference type="SAM" id="SignalP"/>
    </source>
</evidence>
<reference evidence="2" key="2">
    <citation type="submission" date="2023-05" db="EMBL/GenBank/DDBJ databases">
        <authorList>
            <consortium name="Lawrence Berkeley National Laboratory"/>
            <person name="Steindorff A."/>
            <person name="Hensen N."/>
            <person name="Bonometti L."/>
            <person name="Westerberg I."/>
            <person name="Brannstrom I.O."/>
            <person name="Guillou S."/>
            <person name="Cros-Aarteil S."/>
            <person name="Calhoun S."/>
            <person name="Haridas S."/>
            <person name="Kuo A."/>
            <person name="Mondo S."/>
            <person name="Pangilinan J."/>
            <person name="Riley R."/>
            <person name="Labutti K."/>
            <person name="Andreopoulos B."/>
            <person name="Lipzen A."/>
            <person name="Chen C."/>
            <person name="Yanf M."/>
            <person name="Daum C."/>
            <person name="Ng V."/>
            <person name="Clum A."/>
            <person name="Ohm R."/>
            <person name="Martin F."/>
            <person name="Silar P."/>
            <person name="Natvig D."/>
            <person name="Lalanne C."/>
            <person name="Gautier V."/>
            <person name="Ament-Velasquez S.L."/>
            <person name="Kruys A."/>
            <person name="Hutchinson M.I."/>
            <person name="Powell A.J."/>
            <person name="Barry K."/>
            <person name="Miller A.N."/>
            <person name="Grigoriev I.V."/>
            <person name="Debuchy R."/>
            <person name="Gladieux P."/>
            <person name="Thoren M.H."/>
            <person name="Johannesson H."/>
        </authorList>
    </citation>
    <scope>NUCLEOTIDE SEQUENCE</scope>
    <source>
        <strain evidence="2">PSN243</strain>
    </source>
</reference>
<evidence type="ECO:0000313" key="3">
    <source>
        <dbReference type="Proteomes" id="UP001321760"/>
    </source>
</evidence>
<evidence type="ECO:0000313" key="2">
    <source>
        <dbReference type="EMBL" id="KAK4448885.1"/>
    </source>
</evidence>
<protein>
    <recommendedName>
        <fullName evidence="4">Ubiquitin 3 binding protein But2 C-terminal domain-containing protein</fullName>
    </recommendedName>
</protein>
<keyword evidence="1" id="KW-0732">Signal</keyword>
<dbReference type="AlphaFoldDB" id="A0AAV9GK39"/>
<dbReference type="EMBL" id="MU865940">
    <property type="protein sequence ID" value="KAK4448885.1"/>
    <property type="molecule type" value="Genomic_DNA"/>
</dbReference>
<reference evidence="2" key="1">
    <citation type="journal article" date="2023" name="Mol. Phylogenet. Evol.">
        <title>Genome-scale phylogeny and comparative genomics of the fungal order Sordariales.</title>
        <authorList>
            <person name="Hensen N."/>
            <person name="Bonometti L."/>
            <person name="Westerberg I."/>
            <person name="Brannstrom I.O."/>
            <person name="Guillou S."/>
            <person name="Cros-Aarteil S."/>
            <person name="Calhoun S."/>
            <person name="Haridas S."/>
            <person name="Kuo A."/>
            <person name="Mondo S."/>
            <person name="Pangilinan J."/>
            <person name="Riley R."/>
            <person name="LaButti K."/>
            <person name="Andreopoulos B."/>
            <person name="Lipzen A."/>
            <person name="Chen C."/>
            <person name="Yan M."/>
            <person name="Daum C."/>
            <person name="Ng V."/>
            <person name="Clum A."/>
            <person name="Steindorff A."/>
            <person name="Ohm R.A."/>
            <person name="Martin F."/>
            <person name="Silar P."/>
            <person name="Natvig D.O."/>
            <person name="Lalanne C."/>
            <person name="Gautier V."/>
            <person name="Ament-Velasquez S.L."/>
            <person name="Kruys A."/>
            <person name="Hutchinson M.I."/>
            <person name="Powell A.J."/>
            <person name="Barry K."/>
            <person name="Miller A.N."/>
            <person name="Grigoriev I.V."/>
            <person name="Debuchy R."/>
            <person name="Gladieux P."/>
            <person name="Hiltunen Thoren M."/>
            <person name="Johannesson H."/>
        </authorList>
    </citation>
    <scope>NUCLEOTIDE SEQUENCE</scope>
    <source>
        <strain evidence="2">PSN243</strain>
    </source>
</reference>
<evidence type="ECO:0008006" key="4">
    <source>
        <dbReference type="Google" id="ProtNLM"/>
    </source>
</evidence>
<feature type="chain" id="PRO_5043765398" description="Ubiquitin 3 binding protein But2 C-terminal domain-containing protein" evidence="1">
    <location>
        <begin position="19"/>
        <end position="190"/>
    </location>
</feature>
<name>A0AAV9GK39_9PEZI</name>
<organism evidence="2 3">
    <name type="scientific">Podospora aff. communis PSN243</name>
    <dbReference type="NCBI Taxonomy" id="3040156"/>
    <lineage>
        <taxon>Eukaryota</taxon>
        <taxon>Fungi</taxon>
        <taxon>Dikarya</taxon>
        <taxon>Ascomycota</taxon>
        <taxon>Pezizomycotina</taxon>
        <taxon>Sordariomycetes</taxon>
        <taxon>Sordariomycetidae</taxon>
        <taxon>Sordariales</taxon>
        <taxon>Podosporaceae</taxon>
        <taxon>Podospora</taxon>
    </lineage>
</organism>
<comment type="caution">
    <text evidence="2">The sequence shown here is derived from an EMBL/GenBank/DDBJ whole genome shotgun (WGS) entry which is preliminary data.</text>
</comment>
<proteinExistence type="predicted"/>
<sequence>MIHNIALVIVTAISCVLAAIPDGQIPLHIARNEMPPFAWGYHETTPQPNNTCKPSEMRIFRQRSSKDIYAMYGFTFPSKSSSCWLEFYFPPSSQTGRRYLNVHTQLSVVSSCPSDSARQNDHIGKLEIPAGGGWATWVETFGDHLNKPGRSKCPTTAEGGYLLRAADENADLKWKQETGSPAGLWLVFTK</sequence>
<gene>
    <name evidence="2" type="ORF">QBC34DRAFT_438664</name>
</gene>
<feature type="signal peptide" evidence="1">
    <location>
        <begin position="1"/>
        <end position="18"/>
    </location>
</feature>
<keyword evidence="3" id="KW-1185">Reference proteome</keyword>
<dbReference type="Proteomes" id="UP001321760">
    <property type="component" value="Unassembled WGS sequence"/>
</dbReference>